<dbReference type="Proteomes" id="UP000027015">
    <property type="component" value="Unassembled WGS sequence"/>
</dbReference>
<reference evidence="1 2" key="1">
    <citation type="submission" date="2012-04" db="EMBL/GenBank/DDBJ databases">
        <title>The Genome Sequence of Bartonella koehlerae C-29.</title>
        <authorList>
            <consortium name="The Broad Institute Genome Sequencing Platform"/>
            <consortium name="The Broad Institute Genome Sequencing Center for Infectious Disease"/>
            <person name="Feldgarden M."/>
            <person name="Kirby J."/>
            <person name="Kosoy M."/>
            <person name="Birtles R."/>
            <person name="Probert W.S."/>
            <person name="Chiaraviglio L."/>
            <person name="Walker B."/>
            <person name="Young S.K."/>
            <person name="Zeng Q."/>
            <person name="Gargeya S."/>
            <person name="Fitzgerald M."/>
            <person name="Haas B."/>
            <person name="Abouelleil A."/>
            <person name="Alvarado L."/>
            <person name="Arachchi H.M."/>
            <person name="Berlin A.M."/>
            <person name="Chapman S.B."/>
            <person name="Goldberg J."/>
            <person name="Griggs A."/>
            <person name="Gujja S."/>
            <person name="Hansen M."/>
            <person name="Howarth C."/>
            <person name="Imamovic A."/>
            <person name="Larimer J."/>
            <person name="McCowen C."/>
            <person name="Montmayeur A."/>
            <person name="Murphy C."/>
            <person name="Neiman D."/>
            <person name="Pearson M."/>
            <person name="Priest M."/>
            <person name="Roberts A."/>
            <person name="Saif S."/>
            <person name="Shea T."/>
            <person name="Sisk P."/>
            <person name="Sykes S."/>
            <person name="Wortman J."/>
            <person name="Nusbaum C."/>
            <person name="Birren B."/>
        </authorList>
    </citation>
    <scope>NUCLEOTIDE SEQUENCE [LARGE SCALE GENOMIC DNA]</scope>
    <source>
        <strain evidence="1 2">C-29</strain>
    </source>
</reference>
<protein>
    <submittedName>
        <fullName evidence="1">Uncharacterized protein</fullName>
    </submittedName>
</protein>
<sequence>MLAGNNDYRLSFVGGQDKLEGGFKDNRIQLIKGGAPITYILKSLIEHINDSAHNEFLYEFSETHGH</sequence>
<comment type="caution">
    <text evidence="1">The sequence shown here is derived from an EMBL/GenBank/DDBJ whole genome shotgun (WGS) entry which is preliminary data.</text>
</comment>
<evidence type="ECO:0000313" key="2">
    <source>
        <dbReference type="Proteomes" id="UP000027015"/>
    </source>
</evidence>
<keyword evidence="2" id="KW-1185">Reference proteome</keyword>
<dbReference type="PATRIC" id="fig|1134510.3.peg.1256"/>
<accession>A0A067W6R3</accession>
<proteinExistence type="predicted"/>
<evidence type="ECO:0000313" key="1">
    <source>
        <dbReference type="EMBL" id="KEC54501.1"/>
    </source>
</evidence>
<dbReference type="EMBL" id="AHPL01000010">
    <property type="protein sequence ID" value="KEC54501.1"/>
    <property type="molecule type" value="Genomic_DNA"/>
</dbReference>
<dbReference type="AlphaFoldDB" id="A0A067W6R3"/>
<gene>
    <name evidence="1" type="ORF">O9A_01115</name>
</gene>
<organism evidence="1 2">
    <name type="scientific">Bartonella koehlerae C-29</name>
    <dbReference type="NCBI Taxonomy" id="1134510"/>
    <lineage>
        <taxon>Bacteria</taxon>
        <taxon>Pseudomonadati</taxon>
        <taxon>Pseudomonadota</taxon>
        <taxon>Alphaproteobacteria</taxon>
        <taxon>Hyphomicrobiales</taxon>
        <taxon>Bartonellaceae</taxon>
        <taxon>Bartonella</taxon>
    </lineage>
</organism>
<dbReference type="HOGENOM" id="CLU_2822396_0_0_5"/>
<dbReference type="STRING" id="1134510.O9A_01115"/>
<name>A0A067W6R3_9HYPH</name>